<gene>
    <name evidence="5" type="ORF">PMEA_00004346</name>
</gene>
<dbReference type="AlphaFoldDB" id="A0AAU9Y2T9"/>
<dbReference type="PANTHER" id="PTHR19307">
    <property type="entry name" value="TUMOR PROTEIN D52"/>
    <property type="match status" value="1"/>
</dbReference>
<reference evidence="5 6" key="1">
    <citation type="submission" date="2022-05" db="EMBL/GenBank/DDBJ databases">
        <authorList>
            <consortium name="Genoscope - CEA"/>
            <person name="William W."/>
        </authorList>
    </citation>
    <scope>NUCLEOTIDE SEQUENCE [LARGE SCALE GENOMIC DNA]</scope>
</reference>
<evidence type="ECO:0000313" key="5">
    <source>
        <dbReference type="EMBL" id="CAH3165710.1"/>
    </source>
</evidence>
<sequence>MAADLDNGMDLSGFIVDKGIEAENDKTEEVAEISLSPDLEAEEERKAELREQAKKIEEEIVTLKQALDRKEKQLAEIKRLLGITAWSQLKEGLHNQYQNLQGTQMYQKTSDTFKDLNDKIVHSQTYNKLSSGASATKTVLSDAGSRTANAARNVGSATAKKLGEIRGSSMFQSLESKVVSASSTLKVWVEIKVSKNEVDCVSIMSSSLTVLFTTLQEKIVGPSSNSLDESELNKGPDPDME</sequence>
<keyword evidence="2 3" id="KW-0175">Coiled coil</keyword>
<evidence type="ECO:0000256" key="1">
    <source>
        <dbReference type="ARBA" id="ARBA00005702"/>
    </source>
</evidence>
<evidence type="ECO:0000313" key="6">
    <source>
        <dbReference type="Proteomes" id="UP001159428"/>
    </source>
</evidence>
<feature type="coiled-coil region" evidence="3">
    <location>
        <begin position="39"/>
        <end position="80"/>
    </location>
</feature>
<proteinExistence type="inferred from homology"/>
<evidence type="ECO:0008006" key="7">
    <source>
        <dbReference type="Google" id="ProtNLM"/>
    </source>
</evidence>
<dbReference type="InterPro" id="IPR007327">
    <property type="entry name" value="TPD52"/>
</dbReference>
<dbReference type="Pfam" id="PF04201">
    <property type="entry name" value="TPD52"/>
    <property type="match status" value="1"/>
</dbReference>
<dbReference type="GO" id="GO:0005737">
    <property type="term" value="C:cytoplasm"/>
    <property type="evidence" value="ECO:0007669"/>
    <property type="project" value="TreeGrafter"/>
</dbReference>
<keyword evidence="6" id="KW-1185">Reference proteome</keyword>
<comment type="caution">
    <text evidence="5">The sequence shown here is derived from an EMBL/GenBank/DDBJ whole genome shotgun (WGS) entry which is preliminary data.</text>
</comment>
<dbReference type="Proteomes" id="UP001159428">
    <property type="component" value="Unassembled WGS sequence"/>
</dbReference>
<evidence type="ECO:0000256" key="3">
    <source>
        <dbReference type="SAM" id="Coils"/>
    </source>
</evidence>
<dbReference type="PANTHER" id="PTHR19307:SF14">
    <property type="entry name" value="TUMOR PROTEIN D52"/>
    <property type="match status" value="1"/>
</dbReference>
<protein>
    <recommendedName>
        <fullName evidence="7">Tumor protein D54</fullName>
    </recommendedName>
</protein>
<organism evidence="5 6">
    <name type="scientific">Pocillopora meandrina</name>
    <dbReference type="NCBI Taxonomy" id="46732"/>
    <lineage>
        <taxon>Eukaryota</taxon>
        <taxon>Metazoa</taxon>
        <taxon>Cnidaria</taxon>
        <taxon>Anthozoa</taxon>
        <taxon>Hexacorallia</taxon>
        <taxon>Scleractinia</taxon>
        <taxon>Astrocoeniina</taxon>
        <taxon>Pocilloporidae</taxon>
        <taxon>Pocillopora</taxon>
    </lineage>
</organism>
<evidence type="ECO:0000256" key="4">
    <source>
        <dbReference type="SAM" id="MobiDB-lite"/>
    </source>
</evidence>
<evidence type="ECO:0000256" key="2">
    <source>
        <dbReference type="ARBA" id="ARBA00023054"/>
    </source>
</evidence>
<accession>A0AAU9Y2T9</accession>
<feature type="region of interest" description="Disordered" evidence="4">
    <location>
        <begin position="222"/>
        <end position="241"/>
    </location>
</feature>
<comment type="similarity">
    <text evidence="1">Belongs to the TPD52 family.</text>
</comment>
<feature type="compositionally biased region" description="Basic and acidic residues" evidence="4">
    <location>
        <begin position="231"/>
        <end position="241"/>
    </location>
</feature>
<name>A0AAU9Y2T9_9CNID</name>
<dbReference type="EMBL" id="CALNXJ010000122">
    <property type="protein sequence ID" value="CAH3165710.1"/>
    <property type="molecule type" value="Genomic_DNA"/>
</dbReference>